<reference evidence="2" key="1">
    <citation type="journal article" date="2023" name="G3 (Bethesda)">
        <title>Genome assembly and association tests identify interacting loci associated with vigor, precocity, and sex in interspecific pistachio rootstocks.</title>
        <authorList>
            <person name="Palmer W."/>
            <person name="Jacygrad E."/>
            <person name="Sagayaradj S."/>
            <person name="Cavanaugh K."/>
            <person name="Han R."/>
            <person name="Bertier L."/>
            <person name="Beede B."/>
            <person name="Kafkas S."/>
            <person name="Golino D."/>
            <person name="Preece J."/>
            <person name="Michelmore R."/>
        </authorList>
    </citation>
    <scope>NUCLEOTIDE SEQUENCE [LARGE SCALE GENOMIC DNA]</scope>
</reference>
<accession>A0ACC1AR02</accession>
<evidence type="ECO:0000313" key="2">
    <source>
        <dbReference type="Proteomes" id="UP001164250"/>
    </source>
</evidence>
<comment type="caution">
    <text evidence="1">The sequence shown here is derived from an EMBL/GenBank/DDBJ whole genome shotgun (WGS) entry which is preliminary data.</text>
</comment>
<proteinExistence type="predicted"/>
<gene>
    <name evidence="1" type="ORF">Patl1_32577</name>
</gene>
<evidence type="ECO:0000313" key="1">
    <source>
        <dbReference type="EMBL" id="KAJ0089140.1"/>
    </source>
</evidence>
<name>A0ACC1AR02_9ROSI</name>
<sequence length="42" mass="4749">MGLYVELSHAIKGALESILVPDIDFHYNFVNCYFLLAVDFLG</sequence>
<dbReference type="Proteomes" id="UP001164250">
    <property type="component" value="Chromosome 9"/>
</dbReference>
<protein>
    <submittedName>
        <fullName evidence="1">Uncharacterized protein</fullName>
    </submittedName>
</protein>
<organism evidence="1 2">
    <name type="scientific">Pistacia atlantica</name>
    <dbReference type="NCBI Taxonomy" id="434234"/>
    <lineage>
        <taxon>Eukaryota</taxon>
        <taxon>Viridiplantae</taxon>
        <taxon>Streptophyta</taxon>
        <taxon>Embryophyta</taxon>
        <taxon>Tracheophyta</taxon>
        <taxon>Spermatophyta</taxon>
        <taxon>Magnoliopsida</taxon>
        <taxon>eudicotyledons</taxon>
        <taxon>Gunneridae</taxon>
        <taxon>Pentapetalae</taxon>
        <taxon>rosids</taxon>
        <taxon>malvids</taxon>
        <taxon>Sapindales</taxon>
        <taxon>Anacardiaceae</taxon>
        <taxon>Pistacia</taxon>
    </lineage>
</organism>
<keyword evidence="2" id="KW-1185">Reference proteome</keyword>
<dbReference type="EMBL" id="CM047905">
    <property type="protein sequence ID" value="KAJ0089140.1"/>
    <property type="molecule type" value="Genomic_DNA"/>
</dbReference>